<comment type="caution">
    <text evidence="6">The sequence shown here is derived from an EMBL/GenBank/DDBJ whole genome shotgun (WGS) entry which is preliminary data.</text>
</comment>
<dbReference type="SMART" id="SM00342">
    <property type="entry name" value="HTH_ARAC"/>
    <property type="match status" value="1"/>
</dbReference>
<dbReference type="InterPro" id="IPR009057">
    <property type="entry name" value="Homeodomain-like_sf"/>
</dbReference>
<evidence type="ECO:0000313" key="7">
    <source>
        <dbReference type="Proteomes" id="UP000295418"/>
    </source>
</evidence>
<dbReference type="GO" id="GO:0043565">
    <property type="term" value="F:sequence-specific DNA binding"/>
    <property type="evidence" value="ECO:0007669"/>
    <property type="project" value="InterPro"/>
</dbReference>
<keyword evidence="4" id="KW-0804">Transcription</keyword>
<sequence>MKADEREVRNLYTLHREDLHRTLSFIDNHLKEELTLEIISLNMAISQFHCHRLFHAYSGMTLASYIRIRRLTNAASELLTTDQRILDIALDYQFESQEAFTRAFKKMYHMTPGKYRTFMSKLIYMRERIKMNVKTKEPIGWMLTGSHPTDYEMGVDFKTVHQGKASGYLRSAGEIAGGFATMMQTFKADTYRGQRLQLSGFVKTTDVDGWCGLWMRIDSKEQDAIQFDNMSNRPIDGSTEWTRYDIVLDVPQNSTTISFGTLLNGKGQVWIDSLRFETVSDRIPTTNLEDIENLPDQPVNLSFEEILELE</sequence>
<evidence type="ECO:0000313" key="6">
    <source>
        <dbReference type="EMBL" id="TCZ78789.1"/>
    </source>
</evidence>
<evidence type="ECO:0000256" key="1">
    <source>
        <dbReference type="ARBA" id="ARBA00022723"/>
    </source>
</evidence>
<dbReference type="Proteomes" id="UP000295418">
    <property type="component" value="Unassembled WGS sequence"/>
</dbReference>
<dbReference type="Gene3D" id="2.60.120.260">
    <property type="entry name" value="Galactose-binding domain-like"/>
    <property type="match status" value="1"/>
</dbReference>
<dbReference type="InterPro" id="IPR020449">
    <property type="entry name" value="Tscrpt_reg_AraC-type_HTH"/>
</dbReference>
<dbReference type="PROSITE" id="PS01124">
    <property type="entry name" value="HTH_ARAC_FAMILY_2"/>
    <property type="match status" value="1"/>
</dbReference>
<dbReference type="PANTHER" id="PTHR47504:SF6">
    <property type="entry name" value="ARAC-FAMILY TRANSCRIPTIONAL REGULATOR"/>
    <property type="match status" value="1"/>
</dbReference>
<evidence type="ECO:0000259" key="5">
    <source>
        <dbReference type="PROSITE" id="PS01124"/>
    </source>
</evidence>
<feature type="domain" description="HTH araC/xylS-type" evidence="5">
    <location>
        <begin position="20"/>
        <end position="118"/>
    </location>
</feature>
<dbReference type="Gene3D" id="1.10.10.60">
    <property type="entry name" value="Homeodomain-like"/>
    <property type="match status" value="2"/>
</dbReference>
<keyword evidence="2" id="KW-0805">Transcription regulation</keyword>
<dbReference type="PROSITE" id="PS00080">
    <property type="entry name" value="MULTICOPPER_OXIDASE2"/>
    <property type="match status" value="1"/>
</dbReference>
<accession>A0A4R4EG93</accession>
<dbReference type="PANTHER" id="PTHR47504">
    <property type="entry name" value="RIGHT ORIGIN-BINDING PROTEIN"/>
    <property type="match status" value="1"/>
</dbReference>
<dbReference type="PRINTS" id="PR00032">
    <property type="entry name" value="HTHARAC"/>
</dbReference>
<dbReference type="InterPro" id="IPR002355">
    <property type="entry name" value="Cu_oxidase_Cu_BS"/>
</dbReference>
<dbReference type="InterPro" id="IPR018060">
    <property type="entry name" value="HTH_AraC"/>
</dbReference>
<dbReference type="GO" id="GO:0003700">
    <property type="term" value="F:DNA-binding transcription factor activity"/>
    <property type="evidence" value="ECO:0007669"/>
    <property type="project" value="InterPro"/>
</dbReference>
<keyword evidence="1" id="KW-0479">Metal-binding</keyword>
<name>A0A4R4EG93_9BACL</name>
<evidence type="ECO:0000256" key="4">
    <source>
        <dbReference type="ARBA" id="ARBA00023163"/>
    </source>
</evidence>
<gene>
    <name evidence="6" type="ORF">E0485_06850</name>
</gene>
<evidence type="ECO:0000256" key="2">
    <source>
        <dbReference type="ARBA" id="ARBA00023015"/>
    </source>
</evidence>
<dbReference type="RefSeq" id="WP_132417239.1">
    <property type="nucleotide sequence ID" value="NZ_SKFG01000004.1"/>
</dbReference>
<dbReference type="OrthoDB" id="8365150at2"/>
<dbReference type="Pfam" id="PF12833">
    <property type="entry name" value="HTH_18"/>
    <property type="match status" value="1"/>
</dbReference>
<keyword evidence="7" id="KW-1185">Reference proteome</keyword>
<dbReference type="GO" id="GO:0005507">
    <property type="term" value="F:copper ion binding"/>
    <property type="evidence" value="ECO:0007669"/>
    <property type="project" value="InterPro"/>
</dbReference>
<proteinExistence type="predicted"/>
<protein>
    <submittedName>
        <fullName evidence="6">AraC family transcriptional regulator</fullName>
    </submittedName>
</protein>
<evidence type="ECO:0000256" key="3">
    <source>
        <dbReference type="ARBA" id="ARBA00023125"/>
    </source>
</evidence>
<dbReference type="SUPFAM" id="SSF46689">
    <property type="entry name" value="Homeodomain-like"/>
    <property type="match status" value="2"/>
</dbReference>
<reference evidence="6 7" key="1">
    <citation type="submission" date="2019-03" db="EMBL/GenBank/DDBJ databases">
        <authorList>
            <person name="Kim M.K.M."/>
        </authorList>
    </citation>
    <scope>NUCLEOTIDE SEQUENCE [LARGE SCALE GENOMIC DNA]</scope>
    <source>
        <strain evidence="6 7">18JY21-1</strain>
    </source>
</reference>
<keyword evidence="3" id="KW-0238">DNA-binding</keyword>
<dbReference type="EMBL" id="SKFG01000004">
    <property type="protein sequence ID" value="TCZ78789.1"/>
    <property type="molecule type" value="Genomic_DNA"/>
</dbReference>
<organism evidence="6 7">
    <name type="scientific">Paenibacillus albiflavus</name>
    <dbReference type="NCBI Taxonomy" id="2545760"/>
    <lineage>
        <taxon>Bacteria</taxon>
        <taxon>Bacillati</taxon>
        <taxon>Bacillota</taxon>
        <taxon>Bacilli</taxon>
        <taxon>Bacillales</taxon>
        <taxon>Paenibacillaceae</taxon>
        <taxon>Paenibacillus</taxon>
    </lineage>
</organism>
<dbReference type="InterPro" id="IPR050959">
    <property type="entry name" value="MarA-like"/>
</dbReference>
<dbReference type="AlphaFoldDB" id="A0A4R4EG93"/>